<comment type="subunit">
    <text evidence="4">Homodimer.</text>
</comment>
<feature type="binding site" evidence="4">
    <location>
        <position position="198"/>
    </location>
    <ligand>
        <name>ATP</name>
        <dbReference type="ChEBI" id="CHEBI:30616"/>
    </ligand>
</feature>
<dbReference type="InterPro" id="IPR016185">
    <property type="entry name" value="PreATP-grasp_dom_sf"/>
</dbReference>
<feature type="binding site" evidence="4">
    <location>
        <position position="135"/>
    </location>
    <ligand>
        <name>ATP</name>
        <dbReference type="ChEBI" id="CHEBI:30616"/>
    </ligand>
</feature>
<dbReference type="OrthoDB" id="9299at2157"/>
<dbReference type="Gene3D" id="3.40.50.20">
    <property type="match status" value="1"/>
</dbReference>
<dbReference type="PANTHER" id="PTHR11609">
    <property type="entry name" value="PURINE BIOSYNTHESIS PROTEIN 6/7, PUR6/7"/>
    <property type="match status" value="1"/>
</dbReference>
<evidence type="ECO:0000313" key="8">
    <source>
        <dbReference type="Proteomes" id="UP000007485"/>
    </source>
</evidence>
<dbReference type="GO" id="GO:0046872">
    <property type="term" value="F:metal ion binding"/>
    <property type="evidence" value="ECO:0007669"/>
    <property type="project" value="InterPro"/>
</dbReference>
<dbReference type="InterPro" id="IPR054350">
    <property type="entry name" value="PurT/PurK_preATP-grasp"/>
</dbReference>
<dbReference type="Pfam" id="PF22660">
    <property type="entry name" value="RS_preATP-grasp-like"/>
    <property type="match status" value="1"/>
</dbReference>
<dbReference type="AlphaFoldDB" id="F0QVW0"/>
<comment type="function">
    <text evidence="4">Catalyzes the ATP-dependent conversion of 5-aminoimidazole ribonucleotide (AIR) and HCO(3)(-) to N5-carboxyaminoimidazole ribonucleotide (N5-CAIR).</text>
</comment>
<keyword evidence="4 5" id="KW-0436">Ligase</keyword>
<feature type="binding site" evidence="4">
    <location>
        <begin position="140"/>
        <end position="146"/>
    </location>
    <ligand>
        <name>ATP</name>
        <dbReference type="ChEBI" id="CHEBI:30616"/>
    </ligand>
</feature>
<comment type="catalytic activity">
    <reaction evidence="4 5">
        <text>5-amino-1-(5-phospho-beta-D-ribosyl)imidazole + hydrogencarbonate + ATP = 5-carboxyamino-1-(5-phospho-D-ribosyl)imidazole + ADP + phosphate + 2 H(+)</text>
        <dbReference type="Rhea" id="RHEA:19317"/>
        <dbReference type="ChEBI" id="CHEBI:15378"/>
        <dbReference type="ChEBI" id="CHEBI:17544"/>
        <dbReference type="ChEBI" id="CHEBI:30616"/>
        <dbReference type="ChEBI" id="CHEBI:43474"/>
        <dbReference type="ChEBI" id="CHEBI:58730"/>
        <dbReference type="ChEBI" id="CHEBI:137981"/>
        <dbReference type="ChEBI" id="CHEBI:456216"/>
        <dbReference type="EC" id="6.3.4.18"/>
    </reaction>
</comment>
<sequence>MNKVLGILGGGQLGLMMIMESKKLGVKFLVHDEDPEAPALGVADGKFVGDSWRALINKSDVVTFEFEHVNPNAVSMAESLDRLRPGSLTIWLKQDKIREKAFLKDHGFLVPRFVIVNGLEEMNKAVNQLGRVVFKEYQGAYDGKGQYYVMSRNDLGKVPRRFPLLAEEFVDIHKEVSVVLVRSSNGDVLTYSVTENYHYNGVLLYSIAPAEIDEEIASRAKEIAVRLTEVLNHVGVLTVEFFITKSGEVLINEFAPRVHNSGHWTLMGAAVSQFENHVRAVLDLPLGSVELQRPSGIVNMLGVPYNEEVIRRVLAVPGTSVWWYGKARVKPRRKMGHVNIVANNVGELRKRINEVLSIVYGNDIGRYVPPWNLT</sequence>
<reference evidence="7 8" key="1">
    <citation type="journal article" date="2011" name="J. Bacteriol.">
        <title>Complete genome sequence of 'Vulcanisaeta moutnovskia' strain 768-28, a novel member of the hyperthermophilic crenarchaeal genus vulcanisaeta.</title>
        <authorList>
            <person name="Gumerov V.M."/>
            <person name="Mardanov A.V."/>
            <person name="Beletsky A.V."/>
            <person name="Prokofeva M.I."/>
            <person name="Bonch-Osmolovskaya E.A."/>
            <person name="Ravin N.V."/>
            <person name="Skryabin K.G."/>
        </authorList>
    </citation>
    <scope>NUCLEOTIDE SEQUENCE [LARGE SCALE GENOMIC DNA]</scope>
    <source>
        <strain evidence="7 8">768-28</strain>
    </source>
</reference>
<evidence type="ECO:0000256" key="2">
    <source>
        <dbReference type="ARBA" id="ARBA00022755"/>
    </source>
</evidence>
<dbReference type="EC" id="6.3.4.18" evidence="4 5"/>
<feature type="domain" description="ATP-grasp" evidence="6">
    <location>
        <begin position="100"/>
        <end position="282"/>
    </location>
</feature>
<dbReference type="GO" id="GO:0004638">
    <property type="term" value="F:phosphoribosylaminoimidazole carboxylase activity"/>
    <property type="evidence" value="ECO:0007669"/>
    <property type="project" value="InterPro"/>
</dbReference>
<keyword evidence="3 4" id="KW-0067">ATP-binding</keyword>
<evidence type="ECO:0000256" key="5">
    <source>
        <dbReference type="RuleBase" id="RU361200"/>
    </source>
</evidence>
<gene>
    <name evidence="4 5" type="primary">purK</name>
    <name evidence="7" type="ordered locus">VMUT_1933</name>
</gene>
<dbReference type="NCBIfam" id="NF004679">
    <property type="entry name" value="PRK06019.1-5"/>
    <property type="match status" value="1"/>
</dbReference>
<dbReference type="InterPro" id="IPR011054">
    <property type="entry name" value="Rudment_hybrid_motif"/>
</dbReference>
<dbReference type="PROSITE" id="PS00065">
    <property type="entry name" value="D_2_HYDROXYACID_DH_1"/>
    <property type="match status" value="1"/>
</dbReference>
<feature type="binding site" evidence="4">
    <location>
        <position position="175"/>
    </location>
    <ligand>
        <name>ATP</name>
        <dbReference type="ChEBI" id="CHEBI:30616"/>
    </ligand>
</feature>
<dbReference type="GO" id="GO:0006189">
    <property type="term" value="P:'de novo' IMP biosynthetic process"/>
    <property type="evidence" value="ECO:0007669"/>
    <property type="project" value="UniProtKB-UniRule"/>
</dbReference>
<dbReference type="InterPro" id="IPR013815">
    <property type="entry name" value="ATP_grasp_subdomain_1"/>
</dbReference>
<dbReference type="GeneID" id="10289585"/>
<dbReference type="SUPFAM" id="SSF51246">
    <property type="entry name" value="Rudiment single hybrid motif"/>
    <property type="match status" value="1"/>
</dbReference>
<dbReference type="EMBL" id="CP002529">
    <property type="protein sequence ID" value="ADY02134.1"/>
    <property type="molecule type" value="Genomic_DNA"/>
</dbReference>
<comment type="function">
    <text evidence="5">Catalyzes the ATP-dependent conversion of 5-aminoimidazole ribonucleotide (AIR) and HCO(3)- to N5-carboxyaminoimidazole ribonucleotide (N5-CAIR).</text>
</comment>
<dbReference type="InterPro" id="IPR011761">
    <property type="entry name" value="ATP-grasp"/>
</dbReference>
<dbReference type="SUPFAM" id="SSF56059">
    <property type="entry name" value="Glutathione synthetase ATP-binding domain-like"/>
    <property type="match status" value="1"/>
</dbReference>
<evidence type="ECO:0000256" key="1">
    <source>
        <dbReference type="ARBA" id="ARBA00022741"/>
    </source>
</evidence>
<dbReference type="GO" id="GO:0034028">
    <property type="term" value="F:5-(carboxyamino)imidazole ribonucleotide synthase activity"/>
    <property type="evidence" value="ECO:0007669"/>
    <property type="project" value="UniProtKB-UniRule"/>
</dbReference>
<dbReference type="HAMAP" id="MF_01928">
    <property type="entry name" value="PurK"/>
    <property type="match status" value="1"/>
</dbReference>
<dbReference type="InterPro" id="IPR003135">
    <property type="entry name" value="ATP-grasp_carboxylate-amine"/>
</dbReference>
<feature type="binding site" evidence="4">
    <location>
        <begin position="167"/>
        <end position="170"/>
    </location>
    <ligand>
        <name>ATP</name>
        <dbReference type="ChEBI" id="CHEBI:30616"/>
    </ligand>
</feature>
<dbReference type="InterPro" id="IPR040686">
    <property type="entry name" value="PurK_C"/>
</dbReference>
<dbReference type="STRING" id="985053.VMUT_1933"/>
<proteinExistence type="inferred from homology"/>
<evidence type="ECO:0000256" key="3">
    <source>
        <dbReference type="ARBA" id="ARBA00022840"/>
    </source>
</evidence>
<dbReference type="GO" id="GO:0005524">
    <property type="term" value="F:ATP binding"/>
    <property type="evidence" value="ECO:0007669"/>
    <property type="project" value="UniProtKB-UniRule"/>
</dbReference>
<feature type="binding site" evidence="4">
    <location>
        <begin position="252"/>
        <end position="253"/>
    </location>
    <ligand>
        <name>ATP</name>
        <dbReference type="ChEBI" id="CHEBI:30616"/>
    </ligand>
</feature>
<keyword evidence="2 4" id="KW-0658">Purine biosynthesis</keyword>
<evidence type="ECO:0000256" key="4">
    <source>
        <dbReference type="HAMAP-Rule" id="MF_01928"/>
    </source>
</evidence>
<dbReference type="RefSeq" id="WP_013605296.1">
    <property type="nucleotide sequence ID" value="NC_015151.1"/>
</dbReference>
<dbReference type="HOGENOM" id="CLU_011534_0_2_2"/>
<dbReference type="eggNOG" id="arCOG01597">
    <property type="taxonomic scope" value="Archaea"/>
</dbReference>
<evidence type="ECO:0000313" key="7">
    <source>
        <dbReference type="EMBL" id="ADY02134.1"/>
    </source>
</evidence>
<dbReference type="Pfam" id="PF17769">
    <property type="entry name" value="PurK_C"/>
    <property type="match status" value="1"/>
</dbReference>
<protein>
    <recommendedName>
        <fullName evidence="4 5">N5-carboxyaminoimidazole ribonucleotide synthase</fullName>
        <shortName evidence="4 5">N5-CAIR synthase</shortName>
        <ecNumber evidence="4 5">6.3.4.18</ecNumber>
    </recommendedName>
    <alternativeName>
        <fullName evidence="4 5">5-(carboxyamino)imidazole ribonucleotide synthetase</fullName>
    </alternativeName>
</protein>
<dbReference type="Gene3D" id="3.30.470.20">
    <property type="entry name" value="ATP-grasp fold, B domain"/>
    <property type="match status" value="1"/>
</dbReference>
<evidence type="ECO:0000259" key="6">
    <source>
        <dbReference type="PROSITE" id="PS50975"/>
    </source>
</evidence>
<name>F0QVW0_VULM7</name>
<comment type="similarity">
    <text evidence="4 5">Belongs to the PurK/PurT family.</text>
</comment>
<dbReference type="SUPFAM" id="SSF52440">
    <property type="entry name" value="PreATP-grasp domain"/>
    <property type="match status" value="1"/>
</dbReference>
<feature type="binding site" evidence="4">
    <location>
        <position position="96"/>
    </location>
    <ligand>
        <name>ATP</name>
        <dbReference type="ChEBI" id="CHEBI:30616"/>
    </ligand>
</feature>
<dbReference type="KEGG" id="vmo:VMUT_1933"/>
<organism evidence="7 8">
    <name type="scientific">Vulcanisaeta moutnovskia (strain 768-28)</name>
    <dbReference type="NCBI Taxonomy" id="985053"/>
    <lineage>
        <taxon>Archaea</taxon>
        <taxon>Thermoproteota</taxon>
        <taxon>Thermoprotei</taxon>
        <taxon>Thermoproteales</taxon>
        <taxon>Thermoproteaceae</taxon>
        <taxon>Vulcanisaeta</taxon>
    </lineage>
</organism>
<dbReference type="InterPro" id="IPR029752">
    <property type="entry name" value="D-isomer_DH_CS1"/>
</dbReference>
<comment type="pathway">
    <text evidence="4 5">Purine metabolism; IMP biosynthesis via de novo pathway; 5-amino-1-(5-phospho-D-ribosyl)imidazole-4-carboxylate from 5-amino-1-(5-phospho-D-ribosyl)imidazole (N5-CAIR route): step 1/2.</text>
</comment>
<dbReference type="PANTHER" id="PTHR11609:SF5">
    <property type="entry name" value="PHOSPHORIBOSYLAMINOIMIDAZOLE CARBOXYLASE"/>
    <property type="match status" value="1"/>
</dbReference>
<dbReference type="Gene3D" id="3.30.1490.20">
    <property type="entry name" value="ATP-grasp fold, A domain"/>
    <property type="match status" value="1"/>
</dbReference>
<keyword evidence="8" id="KW-1185">Reference proteome</keyword>
<dbReference type="Pfam" id="PF02222">
    <property type="entry name" value="ATP-grasp"/>
    <property type="match status" value="1"/>
</dbReference>
<dbReference type="UniPathway" id="UPA00074">
    <property type="reaction ID" value="UER00942"/>
</dbReference>
<dbReference type="Proteomes" id="UP000007485">
    <property type="component" value="Chromosome"/>
</dbReference>
<dbReference type="NCBIfam" id="TIGR01161">
    <property type="entry name" value="purK"/>
    <property type="match status" value="1"/>
</dbReference>
<dbReference type="PROSITE" id="PS50975">
    <property type="entry name" value="ATP_GRASP"/>
    <property type="match status" value="1"/>
</dbReference>
<accession>F0QVW0</accession>
<keyword evidence="1 4" id="KW-0547">Nucleotide-binding</keyword>
<dbReference type="InterPro" id="IPR005875">
    <property type="entry name" value="PurK"/>
</dbReference>